<dbReference type="Proteomes" id="UP000552097">
    <property type="component" value="Unassembled WGS sequence"/>
</dbReference>
<comment type="caution">
    <text evidence="2">The sequence shown here is derived from an EMBL/GenBank/DDBJ whole genome shotgun (WGS) entry which is preliminary data.</text>
</comment>
<name>A0A7W9HVS0_9PSEU</name>
<dbReference type="AlphaFoldDB" id="A0A7W9HVS0"/>
<proteinExistence type="predicted"/>
<accession>A0A7W9HVS0</accession>
<feature type="region of interest" description="Disordered" evidence="1">
    <location>
        <begin position="73"/>
        <end position="110"/>
    </location>
</feature>
<dbReference type="EMBL" id="JACHMO010000001">
    <property type="protein sequence ID" value="MBB5808898.1"/>
    <property type="molecule type" value="Genomic_DNA"/>
</dbReference>
<evidence type="ECO:0000313" key="3">
    <source>
        <dbReference type="Proteomes" id="UP000552097"/>
    </source>
</evidence>
<organism evidence="2 3">
    <name type="scientific">Saccharothrix ecbatanensis</name>
    <dbReference type="NCBI Taxonomy" id="1105145"/>
    <lineage>
        <taxon>Bacteria</taxon>
        <taxon>Bacillati</taxon>
        <taxon>Actinomycetota</taxon>
        <taxon>Actinomycetes</taxon>
        <taxon>Pseudonocardiales</taxon>
        <taxon>Pseudonocardiaceae</taxon>
        <taxon>Saccharothrix</taxon>
    </lineage>
</organism>
<protein>
    <submittedName>
        <fullName evidence="2">Uncharacterized protein</fullName>
    </submittedName>
</protein>
<reference evidence="2 3" key="1">
    <citation type="submission" date="2020-08" db="EMBL/GenBank/DDBJ databases">
        <title>Sequencing the genomes of 1000 actinobacteria strains.</title>
        <authorList>
            <person name="Klenk H.-P."/>
        </authorList>
    </citation>
    <scope>NUCLEOTIDE SEQUENCE [LARGE SCALE GENOMIC DNA]</scope>
    <source>
        <strain evidence="2 3">DSM 45486</strain>
    </source>
</reference>
<keyword evidence="3" id="KW-1185">Reference proteome</keyword>
<dbReference type="RefSeq" id="WP_184928736.1">
    <property type="nucleotide sequence ID" value="NZ_JACHMO010000001.1"/>
</dbReference>
<evidence type="ECO:0000313" key="2">
    <source>
        <dbReference type="EMBL" id="MBB5808898.1"/>
    </source>
</evidence>
<evidence type="ECO:0000256" key="1">
    <source>
        <dbReference type="SAM" id="MobiDB-lite"/>
    </source>
</evidence>
<gene>
    <name evidence="2" type="ORF">F4560_008666</name>
</gene>
<sequence length="110" mass="12276">MRDNDPDSWVEAVEFDRAIRHGYPRATTQGQELRGQYFLHRSCLPLDQVDLDAPSKSKSKKHLRLITSESADMAVDSVEEDGDPDGCSPWSCRSGEPVTTVDHGYRGRAA</sequence>